<protein>
    <recommendedName>
        <fullName evidence="4">MARVEL domain-containing protein</fullName>
    </recommendedName>
</protein>
<dbReference type="AlphaFoldDB" id="A0A4R0RRS4"/>
<organism evidence="2 3">
    <name type="scientific">Steccherinum ochraceum</name>
    <dbReference type="NCBI Taxonomy" id="92696"/>
    <lineage>
        <taxon>Eukaryota</taxon>
        <taxon>Fungi</taxon>
        <taxon>Dikarya</taxon>
        <taxon>Basidiomycota</taxon>
        <taxon>Agaricomycotina</taxon>
        <taxon>Agaricomycetes</taxon>
        <taxon>Polyporales</taxon>
        <taxon>Steccherinaceae</taxon>
        <taxon>Steccherinum</taxon>
    </lineage>
</organism>
<keyword evidence="1" id="KW-0812">Transmembrane</keyword>
<name>A0A4R0RRS4_9APHY</name>
<evidence type="ECO:0000313" key="3">
    <source>
        <dbReference type="Proteomes" id="UP000292702"/>
    </source>
</evidence>
<dbReference type="OrthoDB" id="3226059at2759"/>
<comment type="caution">
    <text evidence="2">The sequence shown here is derived from an EMBL/GenBank/DDBJ whole genome shotgun (WGS) entry which is preliminary data.</text>
</comment>
<keyword evidence="1" id="KW-1133">Transmembrane helix</keyword>
<evidence type="ECO:0000256" key="1">
    <source>
        <dbReference type="SAM" id="Phobius"/>
    </source>
</evidence>
<feature type="transmembrane region" description="Helical" evidence="1">
    <location>
        <begin position="155"/>
        <end position="175"/>
    </location>
</feature>
<sequence length="190" mass="21038">MRGRSRRFGFKTNYHAFLFTLMALTAATELGLTAFLISAGSEVHIWSNPSYHSLLILLCFEATWTLVFSTAYMLWVVDGAVHLLANIAHSVFWLLLTAVLWGTGAGLMHHTRSGGYCPGRAPLSRLVPNGLSFTRPVHELRSVGGRCRQSITVEALGWTEFALCCSTLVVTVAWMKGGKRMFSRDSRTLV</sequence>
<keyword evidence="1" id="KW-0472">Membrane</keyword>
<proteinExistence type="predicted"/>
<keyword evidence="3" id="KW-1185">Reference proteome</keyword>
<gene>
    <name evidence="2" type="ORF">EIP91_008892</name>
</gene>
<reference evidence="2 3" key="1">
    <citation type="submission" date="2018-11" db="EMBL/GenBank/DDBJ databases">
        <title>Genome assembly of Steccherinum ochraceum LE-BIN_3174, the white-rot fungus of the Steccherinaceae family (The Residual Polyporoid clade, Polyporales, Basidiomycota).</title>
        <authorList>
            <person name="Fedorova T.V."/>
            <person name="Glazunova O.A."/>
            <person name="Landesman E.O."/>
            <person name="Moiseenko K.V."/>
            <person name="Psurtseva N.V."/>
            <person name="Savinova O.S."/>
            <person name="Shakhova N.V."/>
            <person name="Tyazhelova T.V."/>
            <person name="Vasina D.V."/>
        </authorList>
    </citation>
    <scope>NUCLEOTIDE SEQUENCE [LARGE SCALE GENOMIC DNA]</scope>
    <source>
        <strain evidence="2 3">LE-BIN_3174</strain>
    </source>
</reference>
<dbReference type="Proteomes" id="UP000292702">
    <property type="component" value="Unassembled WGS sequence"/>
</dbReference>
<feature type="transmembrane region" description="Helical" evidence="1">
    <location>
        <begin position="83"/>
        <end position="103"/>
    </location>
</feature>
<evidence type="ECO:0000313" key="2">
    <source>
        <dbReference type="EMBL" id="TCD71511.1"/>
    </source>
</evidence>
<accession>A0A4R0RRS4</accession>
<feature type="transmembrane region" description="Helical" evidence="1">
    <location>
        <begin position="55"/>
        <end position="76"/>
    </location>
</feature>
<evidence type="ECO:0008006" key="4">
    <source>
        <dbReference type="Google" id="ProtNLM"/>
    </source>
</evidence>
<dbReference type="EMBL" id="RWJN01000005">
    <property type="protein sequence ID" value="TCD71511.1"/>
    <property type="molecule type" value="Genomic_DNA"/>
</dbReference>